<dbReference type="AlphaFoldDB" id="A0A918VZ00"/>
<dbReference type="EMBL" id="BMXB01000005">
    <property type="protein sequence ID" value="GHA36192.1"/>
    <property type="molecule type" value="Genomic_DNA"/>
</dbReference>
<evidence type="ECO:0000313" key="2">
    <source>
        <dbReference type="EMBL" id="GHA36192.1"/>
    </source>
</evidence>
<dbReference type="RefSeq" id="WP_189604319.1">
    <property type="nucleotide sequence ID" value="NZ_BMXB01000005.1"/>
</dbReference>
<sequence>MKNLILIFGLIIFNGTIGMAQESVLFGAKAGVNFTSMNSDSFSENNTMTGLHLGLLAEIPITTKFSIQPEVFYTTQGTEAEVIMLGGSPRTTEYKLDYIQVPVLAKFYLTESLAIAAGPSFNFLVNEEVDGEETDFGNSFEFGGAVGVSYNFTGGFFADARYFHGFTDAFDSENYIDSSKNYGFQVGIGFMF</sequence>
<accession>A0A918VZ00</accession>
<evidence type="ECO:0000313" key="3">
    <source>
        <dbReference type="Proteomes" id="UP000610456"/>
    </source>
</evidence>
<feature type="domain" description="Outer membrane protein beta-barrel" evidence="1">
    <location>
        <begin position="20"/>
        <end position="171"/>
    </location>
</feature>
<proteinExistence type="predicted"/>
<reference evidence="2" key="1">
    <citation type="journal article" date="2014" name="Int. J. Syst. Evol. Microbiol.">
        <title>Complete genome sequence of Corynebacterium casei LMG S-19264T (=DSM 44701T), isolated from a smear-ripened cheese.</title>
        <authorList>
            <consortium name="US DOE Joint Genome Institute (JGI-PGF)"/>
            <person name="Walter F."/>
            <person name="Albersmeier A."/>
            <person name="Kalinowski J."/>
            <person name="Ruckert C."/>
        </authorList>
    </citation>
    <scope>NUCLEOTIDE SEQUENCE</scope>
    <source>
        <strain evidence="2">KCTC 12719</strain>
    </source>
</reference>
<dbReference type="InterPro" id="IPR025665">
    <property type="entry name" value="Beta-barrel_OMP_2"/>
</dbReference>
<name>A0A918VZ00_9FLAO</name>
<protein>
    <recommendedName>
        <fullName evidence="1">Outer membrane protein beta-barrel domain-containing protein</fullName>
    </recommendedName>
</protein>
<dbReference type="Proteomes" id="UP000610456">
    <property type="component" value="Unassembled WGS sequence"/>
</dbReference>
<reference evidence="2" key="2">
    <citation type="submission" date="2020-09" db="EMBL/GenBank/DDBJ databases">
        <authorList>
            <person name="Sun Q."/>
            <person name="Kim S."/>
        </authorList>
    </citation>
    <scope>NUCLEOTIDE SEQUENCE</scope>
    <source>
        <strain evidence="2">KCTC 12719</strain>
    </source>
</reference>
<comment type="caution">
    <text evidence="2">The sequence shown here is derived from an EMBL/GenBank/DDBJ whole genome shotgun (WGS) entry which is preliminary data.</text>
</comment>
<gene>
    <name evidence="2" type="ORF">GCM10007103_17100</name>
</gene>
<evidence type="ECO:0000259" key="1">
    <source>
        <dbReference type="Pfam" id="PF13568"/>
    </source>
</evidence>
<keyword evidence="3" id="KW-1185">Reference proteome</keyword>
<dbReference type="SUPFAM" id="SSF56925">
    <property type="entry name" value="OMPA-like"/>
    <property type="match status" value="1"/>
</dbReference>
<organism evidence="2 3">
    <name type="scientific">Salinimicrobium marinum</name>
    <dbReference type="NCBI Taxonomy" id="680283"/>
    <lineage>
        <taxon>Bacteria</taxon>
        <taxon>Pseudomonadati</taxon>
        <taxon>Bacteroidota</taxon>
        <taxon>Flavobacteriia</taxon>
        <taxon>Flavobacteriales</taxon>
        <taxon>Flavobacteriaceae</taxon>
        <taxon>Salinimicrobium</taxon>
    </lineage>
</organism>
<dbReference type="InterPro" id="IPR011250">
    <property type="entry name" value="OMP/PagP_B-barrel"/>
</dbReference>
<dbReference type="Pfam" id="PF13568">
    <property type="entry name" value="OMP_b-brl_2"/>
    <property type="match status" value="1"/>
</dbReference>